<dbReference type="AlphaFoldDB" id="A0AAV0BK76"/>
<accession>A0AAV0BK76</accession>
<name>A0AAV0BK76_PHAPC</name>
<reference evidence="1" key="1">
    <citation type="submission" date="2022-06" db="EMBL/GenBank/DDBJ databases">
        <authorList>
            <consortium name="SYNGENTA / RWTH Aachen University"/>
        </authorList>
    </citation>
    <scope>NUCLEOTIDE SEQUENCE</scope>
</reference>
<evidence type="ECO:0000313" key="1">
    <source>
        <dbReference type="EMBL" id="CAH7687717.1"/>
    </source>
</evidence>
<keyword evidence="2" id="KW-1185">Reference proteome</keyword>
<comment type="caution">
    <text evidence="1">The sequence shown here is derived from an EMBL/GenBank/DDBJ whole genome shotgun (WGS) entry which is preliminary data.</text>
</comment>
<evidence type="ECO:0000313" key="2">
    <source>
        <dbReference type="Proteomes" id="UP001153365"/>
    </source>
</evidence>
<gene>
    <name evidence="1" type="ORF">PPACK8108_LOCUS22546</name>
</gene>
<sequence length="56" mass="5810">KCYFAAELDLDDAICQSSNAFLGTSKPSNKLKSASVKFLEAACNLAISSPTPSSAP</sequence>
<dbReference type="Proteomes" id="UP001153365">
    <property type="component" value="Unassembled WGS sequence"/>
</dbReference>
<proteinExistence type="predicted"/>
<dbReference type="EMBL" id="CALTRL010005904">
    <property type="protein sequence ID" value="CAH7687717.1"/>
    <property type="molecule type" value="Genomic_DNA"/>
</dbReference>
<protein>
    <submittedName>
        <fullName evidence="1">Uncharacterized protein</fullName>
    </submittedName>
</protein>
<organism evidence="1 2">
    <name type="scientific">Phakopsora pachyrhizi</name>
    <name type="common">Asian soybean rust disease fungus</name>
    <dbReference type="NCBI Taxonomy" id="170000"/>
    <lineage>
        <taxon>Eukaryota</taxon>
        <taxon>Fungi</taxon>
        <taxon>Dikarya</taxon>
        <taxon>Basidiomycota</taxon>
        <taxon>Pucciniomycotina</taxon>
        <taxon>Pucciniomycetes</taxon>
        <taxon>Pucciniales</taxon>
        <taxon>Phakopsoraceae</taxon>
        <taxon>Phakopsora</taxon>
    </lineage>
</organism>
<feature type="non-terminal residue" evidence="1">
    <location>
        <position position="1"/>
    </location>
</feature>